<evidence type="ECO:0008006" key="3">
    <source>
        <dbReference type="Google" id="ProtNLM"/>
    </source>
</evidence>
<name>A0ABU2NZI3_9ACTN</name>
<dbReference type="EMBL" id="JAVREQ010000036">
    <property type="protein sequence ID" value="MDT0382395.1"/>
    <property type="molecule type" value="Genomic_DNA"/>
</dbReference>
<reference evidence="2" key="1">
    <citation type="submission" date="2023-07" db="EMBL/GenBank/DDBJ databases">
        <title>30 novel species of actinomycetes from the DSMZ collection.</title>
        <authorList>
            <person name="Nouioui I."/>
        </authorList>
    </citation>
    <scope>NUCLEOTIDE SEQUENCE [LARGE SCALE GENOMIC DNA]</scope>
    <source>
        <strain evidence="2">DSM 42041</strain>
    </source>
</reference>
<dbReference type="RefSeq" id="WP_311675987.1">
    <property type="nucleotide sequence ID" value="NZ_JAVREQ010000036.1"/>
</dbReference>
<evidence type="ECO:0000313" key="2">
    <source>
        <dbReference type="Proteomes" id="UP001183414"/>
    </source>
</evidence>
<accession>A0ABU2NZI3</accession>
<proteinExistence type="predicted"/>
<sequence>MSDERAELLAHAGTCALCEEYAAERMTVAMVQGNSGPGWSRYACLPCARLLVASAFAPQWLREDVARLDKIEAATR</sequence>
<gene>
    <name evidence="1" type="ORF">RM572_26910</name>
</gene>
<keyword evidence="2" id="KW-1185">Reference proteome</keyword>
<dbReference type="Proteomes" id="UP001183414">
    <property type="component" value="Unassembled WGS sequence"/>
</dbReference>
<organism evidence="1 2">
    <name type="scientific">Streptomyces hazeniae</name>
    <dbReference type="NCBI Taxonomy" id="3075538"/>
    <lineage>
        <taxon>Bacteria</taxon>
        <taxon>Bacillati</taxon>
        <taxon>Actinomycetota</taxon>
        <taxon>Actinomycetes</taxon>
        <taxon>Kitasatosporales</taxon>
        <taxon>Streptomycetaceae</taxon>
        <taxon>Streptomyces</taxon>
    </lineage>
</organism>
<evidence type="ECO:0000313" key="1">
    <source>
        <dbReference type="EMBL" id="MDT0382395.1"/>
    </source>
</evidence>
<protein>
    <recommendedName>
        <fullName evidence="3">HNH endonuclease</fullName>
    </recommendedName>
</protein>
<comment type="caution">
    <text evidence="1">The sequence shown here is derived from an EMBL/GenBank/DDBJ whole genome shotgun (WGS) entry which is preliminary data.</text>
</comment>